<name>A0AC58JX02_CASCN</name>
<proteinExistence type="predicted"/>
<sequence length="75" mass="8320">MQFASAQKTAKWSSWRDLEAAYHITDIHDALALSEVGNDRKLFLFGTQVTKNGSEIPSTLQDAKDLIAHLATSMQ</sequence>
<dbReference type="RefSeq" id="XP_073897197.1">
    <property type="nucleotide sequence ID" value="XM_074041096.1"/>
</dbReference>
<organism evidence="1 2">
    <name type="scientific">Castor canadensis</name>
    <name type="common">American beaver</name>
    <dbReference type="NCBI Taxonomy" id="51338"/>
    <lineage>
        <taxon>Eukaryota</taxon>
        <taxon>Metazoa</taxon>
        <taxon>Chordata</taxon>
        <taxon>Craniata</taxon>
        <taxon>Vertebrata</taxon>
        <taxon>Euteleostomi</taxon>
        <taxon>Mammalia</taxon>
        <taxon>Eutheria</taxon>
        <taxon>Euarchontoglires</taxon>
        <taxon>Glires</taxon>
        <taxon>Rodentia</taxon>
        <taxon>Castorimorpha</taxon>
        <taxon>Castoridae</taxon>
        <taxon>Castor</taxon>
    </lineage>
</organism>
<gene>
    <name evidence="2" type="primary">Arl9</name>
</gene>
<dbReference type="Proteomes" id="UP001732720">
    <property type="component" value="Chromosome 9"/>
</dbReference>
<evidence type="ECO:0000313" key="2">
    <source>
        <dbReference type="RefSeq" id="XP_073897197.1"/>
    </source>
</evidence>
<protein>
    <submittedName>
        <fullName evidence="2">ADP-ribosylation factor-like protein 9 isoform X4</fullName>
    </submittedName>
</protein>
<reference evidence="2" key="1">
    <citation type="submission" date="2025-08" db="UniProtKB">
        <authorList>
            <consortium name="RefSeq"/>
        </authorList>
    </citation>
    <scope>IDENTIFICATION</scope>
</reference>
<evidence type="ECO:0000313" key="1">
    <source>
        <dbReference type="Proteomes" id="UP001732720"/>
    </source>
</evidence>
<keyword evidence="1" id="KW-1185">Reference proteome</keyword>
<accession>A0AC58JX02</accession>